<dbReference type="Proteomes" id="UP000308886">
    <property type="component" value="Unassembled WGS sequence"/>
</dbReference>
<accession>A0AC61QTS3</accession>
<proteinExistence type="predicted"/>
<dbReference type="EMBL" id="SRZC01000002">
    <property type="protein sequence ID" value="TGX83973.1"/>
    <property type="molecule type" value="Genomic_DNA"/>
</dbReference>
<evidence type="ECO:0000313" key="1">
    <source>
        <dbReference type="EMBL" id="TGX83973.1"/>
    </source>
</evidence>
<sequence length="439" mass="49114">MYMKKILSLLGFVAICCFISACSDEDLPISESEVNSQDLLSTKYGASLIKSCELDSIIPLEGDSVTMRKLQVKTRSTSSNSDLYEELHQLDQIPIYLQIKGNTSTKHFLDVSGEGKELTFENYKNNDVSQQFYIKTLPAYTGIPYLIYSKKTNTPISLGAYSSNPDVKVVYAKPSSNTSTFGASWDIRYGEYSNESFIIENQDYPRQGNSGSLYDVYYSVITAKDSKVSLEKYAKLPRQEFSIIPVEDFKIESVTFDTNASTLSNIPDVIFSDKFTNNGPIDQNHTFTISDSYRETSSFNKRTSYNVNVTTKFKVRVPFIANGEISTSVSEGQDFTYGETEEHSVSINRTYPITVPSNYIAQMTLTLSKYTMDVEYCAVCVGTVSGRKINIRGIWKGVDVQESDAFLTLTPINGTKSASRKIQITDEMISNSNGYVKVD</sequence>
<name>A0AC61QTS3_9BACT</name>
<protein>
    <submittedName>
        <fullName evidence="1">Uncharacterized protein</fullName>
    </submittedName>
</protein>
<gene>
    <name evidence="1" type="ORF">E5358_02035</name>
</gene>
<evidence type="ECO:0000313" key="2">
    <source>
        <dbReference type="Proteomes" id="UP000308886"/>
    </source>
</evidence>
<keyword evidence="2" id="KW-1185">Reference proteome</keyword>
<comment type="caution">
    <text evidence="1">The sequence shown here is derived from an EMBL/GenBank/DDBJ whole genome shotgun (WGS) entry which is preliminary data.</text>
</comment>
<reference evidence="1" key="1">
    <citation type="submission" date="2019-04" db="EMBL/GenBank/DDBJ databases">
        <title>Microbes associate with the intestines of laboratory mice.</title>
        <authorList>
            <person name="Navarre W."/>
            <person name="Wong E."/>
            <person name="Huang K."/>
            <person name="Tropini C."/>
            <person name="Ng K."/>
            <person name="Yu B."/>
        </authorList>
    </citation>
    <scope>NUCLEOTIDE SEQUENCE</scope>
    <source>
        <strain evidence="1">NM73_A23</strain>
    </source>
</reference>
<organism evidence="1 2">
    <name type="scientific">Palleniella muris</name>
    <dbReference type="NCBI Taxonomy" id="3038145"/>
    <lineage>
        <taxon>Bacteria</taxon>
        <taxon>Pseudomonadati</taxon>
        <taxon>Bacteroidota</taxon>
        <taxon>Bacteroidia</taxon>
        <taxon>Bacteroidales</taxon>
        <taxon>Prevotellaceae</taxon>
        <taxon>Palleniella</taxon>
    </lineage>
</organism>